<evidence type="ECO:0000313" key="2">
    <source>
        <dbReference type="Proteomes" id="UP000052008"/>
    </source>
</evidence>
<name>A0A0S7WWA9_UNCT6</name>
<dbReference type="EMBL" id="LIZS01000002">
    <property type="protein sequence ID" value="KPJ54433.1"/>
    <property type="molecule type" value="Genomic_DNA"/>
</dbReference>
<dbReference type="Proteomes" id="UP000052008">
    <property type="component" value="Unassembled WGS sequence"/>
</dbReference>
<protein>
    <submittedName>
        <fullName evidence="1">Uncharacterized protein</fullName>
    </submittedName>
</protein>
<comment type="caution">
    <text evidence="1">The sequence shown here is derived from an EMBL/GenBank/DDBJ whole genome shotgun (WGS) entry which is preliminary data.</text>
</comment>
<proteinExistence type="predicted"/>
<dbReference type="AlphaFoldDB" id="A0A0S7WWA9"/>
<organism evidence="1 2">
    <name type="scientific">candidate division TA06 bacterium DG_24</name>
    <dbReference type="NCBI Taxonomy" id="1703770"/>
    <lineage>
        <taxon>Bacteria</taxon>
        <taxon>Bacteria division TA06</taxon>
    </lineage>
</organism>
<accession>A0A0S7WWA9</accession>
<gene>
    <name evidence="1" type="ORF">AMJ39_00455</name>
</gene>
<sequence length="228" mass="24117">MEALLEHVGRRPGVIACFASGEAKPFAFRSEEKDLSSEAARRAAVVLRETLAILAFEGVEWLTICGSERDLLVRVGETGVIAILVKRGIDYRRFEDVVVPPPGVAEVGAGPAVALAAGAADVRAEGRAAAAAPRPATALPEHLTFSSDLMPALSRVVADIVGGFCERLVENAIRETGLDPEQPSVAGVEQFCDRLERGAKLLFGSAKARELGENLKKAVEEARAECTG</sequence>
<evidence type="ECO:0000313" key="1">
    <source>
        <dbReference type="EMBL" id="KPJ54433.1"/>
    </source>
</evidence>
<dbReference type="STRING" id="1703770.AMJ39_00455"/>
<reference evidence="1 2" key="1">
    <citation type="journal article" date="2015" name="Microbiome">
        <title>Genomic resolution of linkages in carbon, nitrogen, and sulfur cycling among widespread estuary sediment bacteria.</title>
        <authorList>
            <person name="Baker B.J."/>
            <person name="Lazar C.S."/>
            <person name="Teske A.P."/>
            <person name="Dick G.J."/>
        </authorList>
    </citation>
    <scope>NUCLEOTIDE SEQUENCE [LARGE SCALE GENOMIC DNA]</scope>
    <source>
        <strain evidence="1">DG_24</strain>
    </source>
</reference>